<dbReference type="HOGENOM" id="CLU_1118490_0_0_9"/>
<dbReference type="Gene3D" id="3.40.47.10">
    <property type="match status" value="1"/>
</dbReference>
<reference evidence="1 2" key="1">
    <citation type="journal article" date="2011" name="J. Bacteriol.">
        <title>Genome sequence of Brevibacillus laterosporus LMG 15441, a pathogen of invertebrates.</title>
        <authorList>
            <person name="Djukic M."/>
            <person name="Poehlein A."/>
            <person name="Thurmer A."/>
            <person name="Daniel R."/>
        </authorList>
    </citation>
    <scope>NUCLEOTIDE SEQUENCE [LARGE SCALE GENOMIC DNA]</scope>
    <source>
        <strain evidence="1 2">LMG 15441</strain>
    </source>
</reference>
<dbReference type="AlphaFoldDB" id="A0A075QX22"/>
<evidence type="ECO:0000313" key="2">
    <source>
        <dbReference type="Proteomes" id="UP000005850"/>
    </source>
</evidence>
<name>A0A075QX22_BRELA</name>
<dbReference type="EMBL" id="CP007806">
    <property type="protein sequence ID" value="AIG24952.1"/>
    <property type="molecule type" value="Genomic_DNA"/>
</dbReference>
<dbReference type="SUPFAM" id="SSF53901">
    <property type="entry name" value="Thiolase-like"/>
    <property type="match status" value="1"/>
</dbReference>
<protein>
    <submittedName>
        <fullName evidence="1">Uncharacterized protein</fullName>
    </submittedName>
</protein>
<dbReference type="KEGG" id="blr:BRLA_c005940"/>
<dbReference type="Proteomes" id="UP000005850">
    <property type="component" value="Chromosome"/>
</dbReference>
<accession>A0A075QX22</accession>
<dbReference type="RefSeq" id="WP_003335575.1">
    <property type="nucleotide sequence ID" value="NZ_CP007806.1"/>
</dbReference>
<dbReference type="STRING" id="1042163.BRLA_c005940"/>
<proteinExistence type="predicted"/>
<keyword evidence="2" id="KW-1185">Reference proteome</keyword>
<gene>
    <name evidence="1" type="ORF">BRLA_c005940</name>
</gene>
<evidence type="ECO:0000313" key="1">
    <source>
        <dbReference type="EMBL" id="AIG24952.1"/>
    </source>
</evidence>
<dbReference type="InterPro" id="IPR016039">
    <property type="entry name" value="Thiolase-like"/>
</dbReference>
<sequence length="248" mass="28071">MGKESITVVTGYHFCINKERMSSNKWFGKINDMVFTSTYTQKPFKIHQKLTPFLLQSVAYVVSVLKQKNLLPRPDRRGVIMNVPNAVSAEIDSYLNAFHQPRRRIRPHQSLAIDSSSPTALVTLQFNFKGPSATLTDRYGGLSGLGWAYNLLRENRSDLMIVVDIDRESSLTDDFVGSISVAALIKESSTGEIAPVGKLTDWTFEYPRKDSLYGNKLEQVMIWLESENSSPWFGYVDPDNWAICFTKS</sequence>
<dbReference type="GO" id="GO:0016746">
    <property type="term" value="F:acyltransferase activity"/>
    <property type="evidence" value="ECO:0007669"/>
    <property type="project" value="InterPro"/>
</dbReference>
<organism evidence="1 2">
    <name type="scientific">Brevibacillus laterosporus LMG 15441</name>
    <dbReference type="NCBI Taxonomy" id="1042163"/>
    <lineage>
        <taxon>Bacteria</taxon>
        <taxon>Bacillati</taxon>
        <taxon>Bacillota</taxon>
        <taxon>Bacilli</taxon>
        <taxon>Bacillales</taxon>
        <taxon>Paenibacillaceae</taxon>
        <taxon>Brevibacillus</taxon>
    </lineage>
</organism>